<keyword evidence="2" id="KW-1185">Reference proteome</keyword>
<accession>A0AAD9J2E2</accession>
<name>A0AAD9J2E2_9ANNE</name>
<gene>
    <name evidence="1" type="ORF">LSH36_725g01053</name>
</gene>
<dbReference type="AlphaFoldDB" id="A0AAD9J2E2"/>
<proteinExistence type="predicted"/>
<organism evidence="1 2">
    <name type="scientific">Paralvinella palmiformis</name>
    <dbReference type="NCBI Taxonomy" id="53620"/>
    <lineage>
        <taxon>Eukaryota</taxon>
        <taxon>Metazoa</taxon>
        <taxon>Spiralia</taxon>
        <taxon>Lophotrochozoa</taxon>
        <taxon>Annelida</taxon>
        <taxon>Polychaeta</taxon>
        <taxon>Sedentaria</taxon>
        <taxon>Canalipalpata</taxon>
        <taxon>Terebellida</taxon>
        <taxon>Terebelliformia</taxon>
        <taxon>Alvinellidae</taxon>
        <taxon>Paralvinella</taxon>
    </lineage>
</organism>
<protein>
    <submittedName>
        <fullName evidence="1">Uncharacterized protein</fullName>
    </submittedName>
</protein>
<evidence type="ECO:0000313" key="2">
    <source>
        <dbReference type="Proteomes" id="UP001208570"/>
    </source>
</evidence>
<sequence>MASQREFLKVFPNHVTCLFRSVKFTCFFYTKMAVCARLYRTVIIEHVKRTKFHLNQHILKGSRCTFHTSSLHPKSAETDLCKQLKAKIRLTGPITVAEYMKEVLTNPIAVSI</sequence>
<comment type="caution">
    <text evidence="1">The sequence shown here is derived from an EMBL/GenBank/DDBJ whole genome shotgun (WGS) entry which is preliminary data.</text>
</comment>
<evidence type="ECO:0000313" key="1">
    <source>
        <dbReference type="EMBL" id="KAK2144857.1"/>
    </source>
</evidence>
<reference evidence="1" key="1">
    <citation type="journal article" date="2023" name="Mol. Biol. Evol.">
        <title>Third-Generation Sequencing Reveals the Adaptive Role of the Epigenome in Three Deep-Sea Polychaetes.</title>
        <authorList>
            <person name="Perez M."/>
            <person name="Aroh O."/>
            <person name="Sun Y."/>
            <person name="Lan Y."/>
            <person name="Juniper S.K."/>
            <person name="Young C.R."/>
            <person name="Angers B."/>
            <person name="Qian P.Y."/>
        </authorList>
    </citation>
    <scope>NUCLEOTIDE SEQUENCE</scope>
    <source>
        <strain evidence="1">P08H-3</strain>
    </source>
</reference>
<dbReference type="EMBL" id="JAODUP010000725">
    <property type="protein sequence ID" value="KAK2144857.1"/>
    <property type="molecule type" value="Genomic_DNA"/>
</dbReference>
<dbReference type="Proteomes" id="UP001208570">
    <property type="component" value="Unassembled WGS sequence"/>
</dbReference>